<dbReference type="AlphaFoldDB" id="A0A2I9D1R0"/>
<evidence type="ECO:0000313" key="1">
    <source>
        <dbReference type="EMBL" id="GBF03980.1"/>
    </source>
</evidence>
<dbReference type="EMBL" id="BFAG01000001">
    <property type="protein sequence ID" value="GBF03980.1"/>
    <property type="molecule type" value="Genomic_DNA"/>
</dbReference>
<name>A0A2I9D1R0_9DEIO</name>
<dbReference type="RefSeq" id="WP_133161934.1">
    <property type="nucleotide sequence ID" value="NZ_BFAG01000001.1"/>
</dbReference>
<gene>
    <name evidence="1" type="ORF">DAERI_010152</name>
</gene>
<dbReference type="Proteomes" id="UP000236569">
    <property type="component" value="Unassembled WGS sequence"/>
</dbReference>
<protein>
    <submittedName>
        <fullName evidence="1">Uncharacterized protein</fullName>
    </submittedName>
</protein>
<dbReference type="OrthoDB" id="71293at2"/>
<evidence type="ECO:0000313" key="2">
    <source>
        <dbReference type="Proteomes" id="UP000236569"/>
    </source>
</evidence>
<comment type="caution">
    <text evidence="1">The sequence shown here is derived from an EMBL/GenBank/DDBJ whole genome shotgun (WGS) entry which is preliminary data.</text>
</comment>
<accession>A0A2I9D1R0</accession>
<reference evidence="2" key="1">
    <citation type="submission" date="2018-01" db="EMBL/GenBank/DDBJ databases">
        <title>Draft Genome Sequence of the Radioresistant Bacterium Deinococcus aerius TR0125, Isolated from the Higher Atmosphere above Japan.</title>
        <authorList>
            <person name="Satoh K."/>
            <person name="Arai H."/>
            <person name="Sanzen T."/>
            <person name="Kawaguchi Y."/>
            <person name="Hayashi H."/>
            <person name="Yokobori S."/>
            <person name="Yamagishi A."/>
            <person name="Oono Y."/>
            <person name="Narumi I."/>
        </authorList>
    </citation>
    <scope>NUCLEOTIDE SEQUENCE [LARGE SCALE GENOMIC DNA]</scope>
    <source>
        <strain evidence="2">TR0125</strain>
    </source>
</reference>
<proteinExistence type="predicted"/>
<keyword evidence="2" id="KW-1185">Reference proteome</keyword>
<organism evidence="1 2">
    <name type="scientific">Deinococcus aerius</name>
    <dbReference type="NCBI Taxonomy" id="200253"/>
    <lineage>
        <taxon>Bacteria</taxon>
        <taxon>Thermotogati</taxon>
        <taxon>Deinococcota</taxon>
        <taxon>Deinococci</taxon>
        <taxon>Deinococcales</taxon>
        <taxon>Deinococcaceae</taxon>
        <taxon>Deinococcus</taxon>
    </lineage>
</organism>
<sequence>MSTTFDVYPGNTSIPSFLSLKVLTELKLHGYFEQHGVAFDPQIDVRLISSDNREIHHVNLDDPFWWSENYYAWFTLNGVEGGTDAHILPLDEQWARELRSDWLCDHPQLEQTPELEQVYTTAQLLKRSWYFRRSIGQPAAINVLYGFLASALAELTEGVVDSNDGAWDFARFPALPQEFDRWYMNPQEALDSSSASWASACLTALSPTLPNHLQ</sequence>